<protein>
    <submittedName>
        <fullName evidence="2">VOC family protein</fullName>
    </submittedName>
</protein>
<dbReference type="EMBL" id="CP154834">
    <property type="protein sequence ID" value="XAO72724.1"/>
    <property type="molecule type" value="Genomic_DNA"/>
</dbReference>
<dbReference type="PANTHER" id="PTHR36113:SF3">
    <property type="entry name" value="SLL5075 PROTEIN"/>
    <property type="match status" value="1"/>
</dbReference>
<accession>A0AAU6WIR6</accession>
<dbReference type="CDD" id="cd06587">
    <property type="entry name" value="VOC"/>
    <property type="match status" value="1"/>
</dbReference>
<dbReference type="Gene3D" id="3.10.180.10">
    <property type="entry name" value="2,3-Dihydroxybiphenyl 1,2-Dioxygenase, domain 1"/>
    <property type="match status" value="1"/>
</dbReference>
<evidence type="ECO:0000259" key="1">
    <source>
        <dbReference type="Pfam" id="PF00903"/>
    </source>
</evidence>
<dbReference type="Pfam" id="PF00903">
    <property type="entry name" value="Glyoxalase"/>
    <property type="match status" value="1"/>
</dbReference>
<dbReference type="AlphaFoldDB" id="A0AAU6WIR6"/>
<reference evidence="2 3" key="1">
    <citation type="submission" date="2024-04" db="EMBL/GenBank/DDBJ databases">
        <title>Genome sequencing and assembly of rice foliar adapted Chryseobacterium endophyticum OsEnb-ALM-A6.</title>
        <authorList>
            <person name="Kumar S."/>
            <person name="Javed M."/>
            <person name="Chouhan V."/>
            <person name="Charishma K."/>
            <person name="Patel A."/>
            <person name="Kumar M."/>
            <person name="Sahu K.P."/>
            <person name="Kumar A."/>
        </authorList>
    </citation>
    <scope>NUCLEOTIDE SEQUENCE [LARGE SCALE GENOMIC DNA]</scope>
    <source>
        <strain evidence="2 3">OsEnb-ALM-A6</strain>
    </source>
</reference>
<dbReference type="SUPFAM" id="SSF54593">
    <property type="entry name" value="Glyoxalase/Bleomycin resistance protein/Dihydroxybiphenyl dioxygenase"/>
    <property type="match status" value="1"/>
</dbReference>
<organism evidence="2 3">
    <name type="scientific">Chryseobacterium endophyticum</name>
    <dbReference type="NCBI Taxonomy" id="1854762"/>
    <lineage>
        <taxon>Bacteria</taxon>
        <taxon>Pseudomonadati</taxon>
        <taxon>Bacteroidota</taxon>
        <taxon>Flavobacteriia</taxon>
        <taxon>Flavobacteriales</taxon>
        <taxon>Weeksellaceae</taxon>
        <taxon>Chryseobacterium group</taxon>
        <taxon>Chryseobacterium</taxon>
    </lineage>
</organism>
<keyword evidence="3" id="KW-1185">Reference proteome</keyword>
<dbReference type="InterPro" id="IPR051332">
    <property type="entry name" value="Fosfomycin_Res_Enzymes"/>
</dbReference>
<feature type="domain" description="Glyoxalase/fosfomycin resistance/dioxygenase" evidence="1">
    <location>
        <begin position="3"/>
        <end position="109"/>
    </location>
</feature>
<evidence type="ECO:0000313" key="2">
    <source>
        <dbReference type="EMBL" id="XAO72724.1"/>
    </source>
</evidence>
<sequence>MNLNHINLVVKEVDQAVHLFTHGLGFSLIVNRSSKMAVLENDHNFALVIWGQVLNKKEEVPEYPENFHIGFYQPDEEAVWELYNKLKEEESLKLEAEPRKIRNTFGFYFYFEQLMIEISVDPFQEKTA</sequence>
<name>A0AAU6WIR6_9FLAO</name>
<gene>
    <name evidence="2" type="ORF">AAFP95_12670</name>
</gene>
<proteinExistence type="predicted"/>
<dbReference type="Proteomes" id="UP001463665">
    <property type="component" value="Chromosome"/>
</dbReference>
<dbReference type="InterPro" id="IPR029068">
    <property type="entry name" value="Glyas_Bleomycin-R_OHBP_Dase"/>
</dbReference>
<dbReference type="InterPro" id="IPR004360">
    <property type="entry name" value="Glyas_Fos-R_dOase_dom"/>
</dbReference>
<dbReference type="RefSeq" id="WP_345765478.1">
    <property type="nucleotide sequence ID" value="NZ_CP154834.1"/>
</dbReference>
<dbReference type="PANTHER" id="PTHR36113">
    <property type="entry name" value="LYASE, PUTATIVE-RELATED-RELATED"/>
    <property type="match status" value="1"/>
</dbReference>
<evidence type="ECO:0000313" key="3">
    <source>
        <dbReference type="Proteomes" id="UP001463665"/>
    </source>
</evidence>